<accession>H6SLQ0</accession>
<evidence type="ECO:0000313" key="3">
    <source>
        <dbReference type="EMBL" id="CCG08915.1"/>
    </source>
</evidence>
<keyword evidence="2" id="KW-0812">Transmembrane</keyword>
<feature type="coiled-coil region" evidence="1">
    <location>
        <begin position="51"/>
        <end position="78"/>
    </location>
</feature>
<sequence>MREFVMVDDPARLGRLEATAEGVRTALAALEPLAPTLARVQTDQAHHRSSLGRAFARLDDLDRRLARLESETAQAQARLEDGVAALHGRLRVQAALVAGALAGGGAVLTALGIALRADGGAVLRALGVAG</sequence>
<dbReference type="KEGG" id="rpm:RSPPHO_02289"/>
<protein>
    <submittedName>
        <fullName evidence="3">Uncharacterized protein</fullName>
    </submittedName>
</protein>
<reference evidence="3 4" key="1">
    <citation type="submission" date="2012-02" db="EMBL/GenBank/DDBJ databases">
        <title>Shotgun genome sequence of Phaeospirillum photometricum DSM 122.</title>
        <authorList>
            <person name="Duquesne K."/>
            <person name="Sturgis J."/>
        </authorList>
    </citation>
    <scope>NUCLEOTIDE SEQUENCE [LARGE SCALE GENOMIC DNA]</scope>
    <source>
        <strain evidence="4">DSM122</strain>
    </source>
</reference>
<keyword evidence="2" id="KW-1133">Transmembrane helix</keyword>
<feature type="transmembrane region" description="Helical" evidence="2">
    <location>
        <begin position="94"/>
        <end position="115"/>
    </location>
</feature>
<keyword evidence="2" id="KW-0472">Membrane</keyword>
<evidence type="ECO:0000256" key="1">
    <source>
        <dbReference type="SAM" id="Coils"/>
    </source>
</evidence>
<gene>
    <name evidence="3" type="ORF">RSPPHO_02289</name>
</gene>
<dbReference type="HOGENOM" id="CLU_1936493_0_0_5"/>
<dbReference type="AlphaFoldDB" id="H6SLQ0"/>
<evidence type="ECO:0000313" key="4">
    <source>
        <dbReference type="Proteomes" id="UP000033220"/>
    </source>
</evidence>
<name>H6SLQ0_PARPM</name>
<evidence type="ECO:0000256" key="2">
    <source>
        <dbReference type="SAM" id="Phobius"/>
    </source>
</evidence>
<organism evidence="3 4">
    <name type="scientific">Pararhodospirillum photometricum DSM 122</name>
    <dbReference type="NCBI Taxonomy" id="1150469"/>
    <lineage>
        <taxon>Bacteria</taxon>
        <taxon>Pseudomonadati</taxon>
        <taxon>Pseudomonadota</taxon>
        <taxon>Alphaproteobacteria</taxon>
        <taxon>Rhodospirillales</taxon>
        <taxon>Rhodospirillaceae</taxon>
        <taxon>Pararhodospirillum</taxon>
    </lineage>
</organism>
<dbReference type="Proteomes" id="UP000033220">
    <property type="component" value="Chromosome DSM 122"/>
</dbReference>
<keyword evidence="1" id="KW-0175">Coiled coil</keyword>
<proteinExistence type="predicted"/>
<dbReference type="EMBL" id="HE663493">
    <property type="protein sequence ID" value="CCG08915.1"/>
    <property type="molecule type" value="Genomic_DNA"/>
</dbReference>
<keyword evidence="4" id="KW-1185">Reference proteome</keyword>
<dbReference type="PATRIC" id="fig|1150469.3.peg.2575"/>